<organism evidence="1 2">
    <name type="scientific">Hebeloma cylindrosporum</name>
    <dbReference type="NCBI Taxonomy" id="76867"/>
    <lineage>
        <taxon>Eukaryota</taxon>
        <taxon>Fungi</taxon>
        <taxon>Dikarya</taxon>
        <taxon>Basidiomycota</taxon>
        <taxon>Agaricomycotina</taxon>
        <taxon>Agaricomycetes</taxon>
        <taxon>Agaricomycetidae</taxon>
        <taxon>Agaricales</taxon>
        <taxon>Agaricineae</taxon>
        <taxon>Hymenogastraceae</taxon>
        <taxon>Hebeloma</taxon>
    </lineage>
</organism>
<name>A0A0C2Y3C0_HEBCY</name>
<dbReference type="AlphaFoldDB" id="A0A0C2Y3C0"/>
<dbReference type="Proteomes" id="UP000053424">
    <property type="component" value="Unassembled WGS sequence"/>
</dbReference>
<evidence type="ECO:0000313" key="2">
    <source>
        <dbReference type="Proteomes" id="UP000053424"/>
    </source>
</evidence>
<dbReference type="InterPro" id="IPR032675">
    <property type="entry name" value="LRR_dom_sf"/>
</dbReference>
<reference evidence="2" key="2">
    <citation type="submission" date="2015-01" db="EMBL/GenBank/DDBJ databases">
        <title>Evolutionary Origins and Diversification of the Mycorrhizal Mutualists.</title>
        <authorList>
            <consortium name="DOE Joint Genome Institute"/>
            <consortium name="Mycorrhizal Genomics Consortium"/>
            <person name="Kohler A."/>
            <person name="Kuo A."/>
            <person name="Nagy L.G."/>
            <person name="Floudas D."/>
            <person name="Copeland A."/>
            <person name="Barry K.W."/>
            <person name="Cichocki N."/>
            <person name="Veneault-Fourrey C."/>
            <person name="LaButti K."/>
            <person name="Lindquist E.A."/>
            <person name="Lipzen A."/>
            <person name="Lundell T."/>
            <person name="Morin E."/>
            <person name="Murat C."/>
            <person name="Riley R."/>
            <person name="Ohm R."/>
            <person name="Sun H."/>
            <person name="Tunlid A."/>
            <person name="Henrissat B."/>
            <person name="Grigoriev I.V."/>
            <person name="Hibbett D.S."/>
            <person name="Martin F."/>
        </authorList>
    </citation>
    <scope>NUCLEOTIDE SEQUENCE [LARGE SCALE GENOMIC DNA]</scope>
    <source>
        <strain evidence="2">h7</strain>
    </source>
</reference>
<proteinExistence type="predicted"/>
<dbReference type="SUPFAM" id="SSF52047">
    <property type="entry name" value="RNI-like"/>
    <property type="match status" value="1"/>
</dbReference>
<accession>A0A0C2Y3C0</accession>
<protein>
    <recommendedName>
        <fullName evidence="3">F-box domain-containing protein</fullName>
    </recommendedName>
</protein>
<gene>
    <name evidence="1" type="ORF">M413DRAFT_25759</name>
</gene>
<sequence>MLRISSLSPAYDPDGRWVHPEGEASLEIRMAEEELQGCLFKAITSLKSVQSVEWKPGYNDADWAQNDVMNALKTLPSLRVILLQGPHFKLPPSLHDLSSIQEISASVISVHTSEILDNICKPVARSPKITSIDMTSCSLPPLRLHHLSLEFYRVKLDEVTLPHLKHLMSLNLMCIEEPFGRKRWGSRRTADLSPSEEKQTYGSALDDIWEALKTSLSHLFLASYSGLKKLQLSPGGFDEGDSSDSMASQFFSTPFINHVQSLEHLSISALYEGSWCFGPWNQTIISRYTNLKTLAMAIVSRDVDGEGNMIGLSLDTLSNSMPKLERLIILTADLEDFRNIICAKPSMNYAAYAARAIISRANMYRSLPTCHRLPHLTVDDRPPRTFIPLGPNVSGCLYYTDTNPPSALDDDRFPA</sequence>
<reference evidence="1 2" key="1">
    <citation type="submission" date="2014-04" db="EMBL/GenBank/DDBJ databases">
        <authorList>
            <consortium name="DOE Joint Genome Institute"/>
            <person name="Kuo A."/>
            <person name="Gay G."/>
            <person name="Dore J."/>
            <person name="Kohler A."/>
            <person name="Nagy L.G."/>
            <person name="Floudas D."/>
            <person name="Copeland A."/>
            <person name="Barry K.W."/>
            <person name="Cichocki N."/>
            <person name="Veneault-Fourrey C."/>
            <person name="LaButti K."/>
            <person name="Lindquist E.A."/>
            <person name="Lipzen A."/>
            <person name="Lundell T."/>
            <person name="Morin E."/>
            <person name="Murat C."/>
            <person name="Sun H."/>
            <person name="Tunlid A."/>
            <person name="Henrissat B."/>
            <person name="Grigoriev I.V."/>
            <person name="Hibbett D.S."/>
            <person name="Martin F."/>
            <person name="Nordberg H.P."/>
            <person name="Cantor M.N."/>
            <person name="Hua S.X."/>
        </authorList>
    </citation>
    <scope>NUCLEOTIDE SEQUENCE [LARGE SCALE GENOMIC DNA]</scope>
    <source>
        <strain evidence="2">h7</strain>
    </source>
</reference>
<keyword evidence="2" id="KW-1185">Reference proteome</keyword>
<dbReference type="HOGENOM" id="CLU_024210_0_0_1"/>
<dbReference type="OrthoDB" id="3541472at2759"/>
<evidence type="ECO:0000313" key="1">
    <source>
        <dbReference type="EMBL" id="KIM44338.1"/>
    </source>
</evidence>
<dbReference type="Gene3D" id="3.80.10.10">
    <property type="entry name" value="Ribonuclease Inhibitor"/>
    <property type="match status" value="1"/>
</dbReference>
<evidence type="ECO:0008006" key="3">
    <source>
        <dbReference type="Google" id="ProtNLM"/>
    </source>
</evidence>
<dbReference type="EMBL" id="KN831774">
    <property type="protein sequence ID" value="KIM44338.1"/>
    <property type="molecule type" value="Genomic_DNA"/>
</dbReference>